<accession>A0A9W4UJQ2</accession>
<sequence length="104" mass="12145">MHTHIHSLHTFSQLPSPLFYFLLLSTLYYVPVTSITSYSSFTSYYSYNYNFKAYLGSIINNNIRLFPVSFLRVLAPQSTSLLPLLLFFIFACFYNFIMILSNKV</sequence>
<evidence type="ECO:0000256" key="1">
    <source>
        <dbReference type="SAM" id="Phobius"/>
    </source>
</evidence>
<protein>
    <submittedName>
        <fullName evidence="2">Uncharacterized protein</fullName>
    </submittedName>
</protein>
<organism evidence="2 3">
    <name type="scientific">Periconia digitata</name>
    <dbReference type="NCBI Taxonomy" id="1303443"/>
    <lineage>
        <taxon>Eukaryota</taxon>
        <taxon>Fungi</taxon>
        <taxon>Dikarya</taxon>
        <taxon>Ascomycota</taxon>
        <taxon>Pezizomycotina</taxon>
        <taxon>Dothideomycetes</taxon>
        <taxon>Pleosporomycetidae</taxon>
        <taxon>Pleosporales</taxon>
        <taxon>Massarineae</taxon>
        <taxon>Periconiaceae</taxon>
        <taxon>Periconia</taxon>
    </lineage>
</organism>
<name>A0A9W4UJQ2_9PLEO</name>
<keyword evidence="3" id="KW-1185">Reference proteome</keyword>
<reference evidence="2" key="1">
    <citation type="submission" date="2023-01" db="EMBL/GenBank/DDBJ databases">
        <authorList>
            <person name="Van Ghelder C."/>
            <person name="Rancurel C."/>
        </authorList>
    </citation>
    <scope>NUCLEOTIDE SEQUENCE</scope>
    <source>
        <strain evidence="2">CNCM I-4278</strain>
    </source>
</reference>
<feature type="transmembrane region" description="Helical" evidence="1">
    <location>
        <begin position="81"/>
        <end position="100"/>
    </location>
</feature>
<evidence type="ECO:0000313" key="2">
    <source>
        <dbReference type="EMBL" id="CAI6336267.1"/>
    </source>
</evidence>
<dbReference type="AlphaFoldDB" id="A0A9W4UJQ2"/>
<comment type="caution">
    <text evidence="2">The sequence shown here is derived from an EMBL/GenBank/DDBJ whole genome shotgun (WGS) entry which is preliminary data.</text>
</comment>
<gene>
    <name evidence="2" type="ORF">PDIGIT_LOCUS9361</name>
</gene>
<keyword evidence="1" id="KW-0812">Transmembrane</keyword>
<proteinExistence type="predicted"/>
<feature type="transmembrane region" description="Helical" evidence="1">
    <location>
        <begin position="18"/>
        <end position="41"/>
    </location>
</feature>
<dbReference type="EMBL" id="CAOQHR010000006">
    <property type="protein sequence ID" value="CAI6336267.1"/>
    <property type="molecule type" value="Genomic_DNA"/>
</dbReference>
<keyword evidence="1" id="KW-1133">Transmembrane helix</keyword>
<dbReference type="Proteomes" id="UP001152607">
    <property type="component" value="Unassembled WGS sequence"/>
</dbReference>
<keyword evidence="1" id="KW-0472">Membrane</keyword>
<evidence type="ECO:0000313" key="3">
    <source>
        <dbReference type="Proteomes" id="UP001152607"/>
    </source>
</evidence>